<dbReference type="PROSITE" id="PS51450">
    <property type="entry name" value="LRR"/>
    <property type="match status" value="1"/>
</dbReference>
<dbReference type="Proteomes" id="UP001286313">
    <property type="component" value="Unassembled WGS sequence"/>
</dbReference>
<keyword evidence="4 9" id="KW-0637">Prenyltransferase</keyword>
<gene>
    <name evidence="11" type="ORF">Pcinc_015920</name>
</gene>
<evidence type="ECO:0000256" key="7">
    <source>
        <dbReference type="ARBA" id="ARBA00031267"/>
    </source>
</evidence>
<dbReference type="SUPFAM" id="SSF52058">
    <property type="entry name" value="L domain-like"/>
    <property type="match status" value="1"/>
</dbReference>
<proteinExistence type="inferred from homology"/>
<protein>
    <recommendedName>
        <fullName evidence="3 9">Geranylgeranyl transferase type-2 subunit alpha</fullName>
        <ecNumber evidence="2 9">2.5.1.60</ecNumber>
    </recommendedName>
    <alternativeName>
        <fullName evidence="7 9">Geranylgeranyl transferase type II subunit alpha</fullName>
    </alternativeName>
</protein>
<dbReference type="Gene3D" id="2.60.40.1130">
    <property type="entry name" value="Rab geranylgeranyltransferase alpha-subunit, insert domain"/>
    <property type="match status" value="1"/>
</dbReference>
<evidence type="ECO:0000313" key="12">
    <source>
        <dbReference type="Proteomes" id="UP001286313"/>
    </source>
</evidence>
<feature type="region of interest" description="Disordered" evidence="10">
    <location>
        <begin position="1"/>
        <end position="22"/>
    </location>
</feature>
<evidence type="ECO:0000256" key="8">
    <source>
        <dbReference type="ARBA" id="ARBA00047658"/>
    </source>
</evidence>
<accession>A0AAE1FS25</accession>
<dbReference type="Pfam" id="PF01239">
    <property type="entry name" value="PPTA"/>
    <property type="match status" value="5"/>
</dbReference>
<dbReference type="Gene3D" id="1.25.40.120">
    <property type="entry name" value="Protein prenylyltransferase"/>
    <property type="match status" value="1"/>
</dbReference>
<evidence type="ECO:0000256" key="5">
    <source>
        <dbReference type="ARBA" id="ARBA00022679"/>
    </source>
</evidence>
<evidence type="ECO:0000256" key="9">
    <source>
        <dbReference type="RuleBase" id="RU367120"/>
    </source>
</evidence>
<evidence type="ECO:0000256" key="1">
    <source>
        <dbReference type="ARBA" id="ARBA00006734"/>
    </source>
</evidence>
<keyword evidence="6" id="KW-0677">Repeat</keyword>
<dbReference type="AlphaFoldDB" id="A0AAE1FS25"/>
<comment type="caution">
    <text evidence="11">The sequence shown here is derived from an EMBL/GenBank/DDBJ whole genome shotgun (WGS) entry which is preliminary data.</text>
</comment>
<organism evidence="11 12">
    <name type="scientific">Petrolisthes cinctipes</name>
    <name type="common">Flat porcelain crab</name>
    <dbReference type="NCBI Taxonomy" id="88211"/>
    <lineage>
        <taxon>Eukaryota</taxon>
        <taxon>Metazoa</taxon>
        <taxon>Ecdysozoa</taxon>
        <taxon>Arthropoda</taxon>
        <taxon>Crustacea</taxon>
        <taxon>Multicrustacea</taxon>
        <taxon>Malacostraca</taxon>
        <taxon>Eumalacostraca</taxon>
        <taxon>Eucarida</taxon>
        <taxon>Decapoda</taxon>
        <taxon>Pleocyemata</taxon>
        <taxon>Anomura</taxon>
        <taxon>Galatheoidea</taxon>
        <taxon>Porcellanidae</taxon>
        <taxon>Petrolisthes</taxon>
    </lineage>
</organism>
<evidence type="ECO:0000313" key="11">
    <source>
        <dbReference type="EMBL" id="KAK3879509.1"/>
    </source>
</evidence>
<evidence type="ECO:0000256" key="3">
    <source>
        <dbReference type="ARBA" id="ARBA00014772"/>
    </source>
</evidence>
<dbReference type="PROSITE" id="PS51147">
    <property type="entry name" value="PFTA"/>
    <property type="match status" value="4"/>
</dbReference>
<dbReference type="PANTHER" id="PTHR11129">
    <property type="entry name" value="PROTEIN FARNESYLTRANSFERASE ALPHA SUBUNIT/RAB GERANYLGERANYL TRANSFERASE ALPHA SUBUNIT"/>
    <property type="match status" value="1"/>
</dbReference>
<dbReference type="SUPFAM" id="SSF48439">
    <property type="entry name" value="Protein prenylyltransferase"/>
    <property type="match status" value="1"/>
</dbReference>
<dbReference type="GO" id="GO:0097354">
    <property type="term" value="P:prenylation"/>
    <property type="evidence" value="ECO:0007669"/>
    <property type="project" value="UniProtKB-UniRule"/>
</dbReference>
<sequence>MHGRLKIKTTAEQAAEKQKEREQKRKLYLGGITQAFAKRTSSIHDEEGLKITAQLLTANPDAATLWNFRREILLAMKEELDEEKWSMKLLGEMGVVESCLGKNHKSYGAWHHRAWVMNTHPAPPWNDELKLCNKYLKMDERNFHCWDYRRFVVVGSKQGPEEELQFTRQLIEHNMSNYSAWHYRSKLLPLVHPPPPSTPHPISEAALIKELQTVVEAVFTDPSDQSPWFFLRWLVNRQEPSPRLVQVGYIEHPGAGDRSAGQVIVVFSGAVGTVELPGVAVDRLKAEGLVWTSPGGHRYSNVWHTELYLPNDSEHHTLTIKCDSAPERTLAVGCGVRRAVEWVGGVEAGSEELTDTARSTLEEVRENCSTLDELDPDNKWVLITLVDVLWALDPRSHQRRIHHHLSQLQHLDPLRATYYGDTKSKLAMETSLEHHRIEASADAQGGEAGRSFSMLGRSLTRVTSAHLLANAERVNLANNELRSVAPLSSLIACQELVLDGNKISDLTPLTTLSSLTKLSLAGNKIKSVSQVTALTQLKNLESLNLKGNPVCEDEEATKEIMETLGNLKELVLR</sequence>
<dbReference type="InterPro" id="IPR032675">
    <property type="entry name" value="LRR_dom_sf"/>
</dbReference>
<dbReference type="Gene3D" id="3.80.10.10">
    <property type="entry name" value="Ribonuclease Inhibitor"/>
    <property type="match status" value="1"/>
</dbReference>
<keyword evidence="12" id="KW-1185">Reference proteome</keyword>
<dbReference type="InterPro" id="IPR001611">
    <property type="entry name" value="Leu-rich_rpt"/>
</dbReference>
<evidence type="ECO:0000256" key="4">
    <source>
        <dbReference type="ARBA" id="ARBA00022602"/>
    </source>
</evidence>
<dbReference type="GO" id="GO:0005968">
    <property type="term" value="C:Rab-protein geranylgeranyltransferase complex"/>
    <property type="evidence" value="ECO:0007669"/>
    <property type="project" value="TreeGrafter"/>
</dbReference>
<comment type="similarity">
    <text evidence="1 9">Belongs to the protein prenyltransferase subunit alpha family.</text>
</comment>
<comment type="function">
    <text evidence="9">Catalyzes the transfer of a geranyl-geranyl moiety from geranyl-geranyl pyrophosphate to cysteines occuring in specific C-terminal amino acid sequences.</text>
</comment>
<dbReference type="FunFam" id="1.25.40.120:FF:000035">
    <property type="entry name" value="Geranylgeranyl transferase type-2 subunit alpha"/>
    <property type="match status" value="1"/>
</dbReference>
<evidence type="ECO:0000256" key="2">
    <source>
        <dbReference type="ARBA" id="ARBA00012656"/>
    </source>
</evidence>
<dbReference type="InterPro" id="IPR002088">
    <property type="entry name" value="Prenyl_trans_a"/>
</dbReference>
<name>A0AAE1FS25_PETCI</name>
<dbReference type="PANTHER" id="PTHR11129:SF2">
    <property type="entry name" value="GERANYLGERANYL TRANSFERASE TYPE-2 SUBUNIT ALPHA"/>
    <property type="match status" value="1"/>
</dbReference>
<dbReference type="GO" id="GO:0004663">
    <property type="term" value="F:Rab geranylgeranyltransferase activity"/>
    <property type="evidence" value="ECO:0007669"/>
    <property type="project" value="UniProtKB-UniRule"/>
</dbReference>
<reference evidence="11" key="1">
    <citation type="submission" date="2023-10" db="EMBL/GenBank/DDBJ databases">
        <title>Genome assemblies of two species of porcelain crab, Petrolisthes cinctipes and Petrolisthes manimaculis (Anomura: Porcellanidae).</title>
        <authorList>
            <person name="Angst P."/>
        </authorList>
    </citation>
    <scope>NUCLEOTIDE SEQUENCE</scope>
    <source>
        <strain evidence="11">PB745_01</strain>
        <tissue evidence="11">Gill</tissue>
    </source>
</reference>
<dbReference type="EC" id="2.5.1.60" evidence="2 9"/>
<dbReference type="Pfam" id="PF13855">
    <property type="entry name" value="LRR_8"/>
    <property type="match status" value="1"/>
</dbReference>
<evidence type="ECO:0000256" key="6">
    <source>
        <dbReference type="ARBA" id="ARBA00022737"/>
    </source>
</evidence>
<keyword evidence="5 9" id="KW-0808">Transferase</keyword>
<comment type="catalytic activity">
    <reaction evidence="8 9">
        <text>geranylgeranyl diphosphate + L-cysteinyl-[protein] = S-geranylgeranyl-L-cysteinyl-[protein] + diphosphate</text>
        <dbReference type="Rhea" id="RHEA:21240"/>
        <dbReference type="Rhea" id="RHEA-COMP:10131"/>
        <dbReference type="Rhea" id="RHEA-COMP:11537"/>
        <dbReference type="ChEBI" id="CHEBI:29950"/>
        <dbReference type="ChEBI" id="CHEBI:33019"/>
        <dbReference type="ChEBI" id="CHEBI:57533"/>
        <dbReference type="ChEBI" id="CHEBI:86021"/>
        <dbReference type="EC" id="2.5.1.60"/>
    </reaction>
</comment>
<dbReference type="EMBL" id="JAWQEG010001435">
    <property type="protein sequence ID" value="KAK3879509.1"/>
    <property type="molecule type" value="Genomic_DNA"/>
</dbReference>
<evidence type="ECO:0000256" key="10">
    <source>
        <dbReference type="SAM" id="MobiDB-lite"/>
    </source>
</evidence>